<dbReference type="EMBL" id="CP002028">
    <property type="protein sequence ID" value="ADG82110.1"/>
    <property type="molecule type" value="Genomic_DNA"/>
</dbReference>
<evidence type="ECO:0000259" key="5">
    <source>
        <dbReference type="Pfam" id="PF02852"/>
    </source>
</evidence>
<organism evidence="7 8">
    <name type="scientific">Thermincola potens (strain JR)</name>
    <dbReference type="NCBI Taxonomy" id="635013"/>
    <lineage>
        <taxon>Bacteria</taxon>
        <taxon>Bacillati</taxon>
        <taxon>Bacillota</taxon>
        <taxon>Clostridia</taxon>
        <taxon>Eubacteriales</taxon>
        <taxon>Thermincolaceae</taxon>
        <taxon>Thermincola</taxon>
    </lineage>
</organism>
<dbReference type="Gene3D" id="3.50.50.60">
    <property type="entry name" value="FAD/NAD(P)-binding domain"/>
    <property type="match status" value="2"/>
</dbReference>
<evidence type="ECO:0000259" key="6">
    <source>
        <dbReference type="Pfam" id="PF07992"/>
    </source>
</evidence>
<keyword evidence="8" id="KW-1185">Reference proteome</keyword>
<dbReference type="PRINTS" id="PR00368">
    <property type="entry name" value="FADPNR"/>
</dbReference>
<evidence type="ECO:0000256" key="3">
    <source>
        <dbReference type="ARBA" id="ARBA00022630"/>
    </source>
</evidence>
<dbReference type="InterPro" id="IPR050260">
    <property type="entry name" value="FAD-bd_OxRdtase"/>
</dbReference>
<feature type="domain" description="FAD/NAD(P)-binding" evidence="6">
    <location>
        <begin position="4"/>
        <end position="301"/>
    </location>
</feature>
<evidence type="ECO:0000313" key="7">
    <source>
        <dbReference type="EMBL" id="ADG82110.1"/>
    </source>
</evidence>
<evidence type="ECO:0000256" key="4">
    <source>
        <dbReference type="ARBA" id="ARBA00022827"/>
    </source>
</evidence>
<dbReference type="GO" id="GO:0016491">
    <property type="term" value="F:oxidoreductase activity"/>
    <property type="evidence" value="ECO:0007669"/>
    <property type="project" value="InterPro"/>
</dbReference>
<dbReference type="Pfam" id="PF07992">
    <property type="entry name" value="Pyr_redox_2"/>
    <property type="match status" value="1"/>
</dbReference>
<evidence type="ECO:0000256" key="2">
    <source>
        <dbReference type="ARBA" id="ARBA00009130"/>
    </source>
</evidence>
<dbReference type="AlphaFoldDB" id="D5XEN9"/>
<dbReference type="InterPro" id="IPR036188">
    <property type="entry name" value="FAD/NAD-bd_sf"/>
</dbReference>
<dbReference type="InterPro" id="IPR023753">
    <property type="entry name" value="FAD/NAD-binding_dom"/>
</dbReference>
<sequence>METEILVVGGNVAGRGFVSSILKINPQTQITLVRRENKALVPCGIPYVFGTLKLPDNNSVSDESMVEKGVNILVDEVTAIDKERKLAVTASGEKIIYNKLVLATGSLPVVPGIGEGSNFNNIYFIFKDLDYLTLLKNYLKEKKKVVIVGGGFIGVELAEELSKLIDGSITIVECGPTCLWQSFDPEFAQMVEKILCEIGIKIYKLETVKKFIGHKGNVKQIELTGGGKLDVDAVIFAAGAYPNTTLGKAIGLPLDKFGAIKVDKYMRADKDIYAIGDCASKQDYLTGEPVSVMLASIAATEAKIAAHNLNNLTGMFRNGTLSIVLTSLNGISFGSVGLTEGNARVRGFNTKIGSVQVYDRHPACLPGAVKQIVKLVFDKETGVILGGQACGGQSVGELVNIIGLAVQTRMTASQILALQMGTHPLITPGPTMYTITNAAENSLVK</sequence>
<dbReference type="eggNOG" id="COG0446">
    <property type="taxonomic scope" value="Bacteria"/>
</dbReference>
<comment type="similarity">
    <text evidence="2">Belongs to the class-III pyridine nucleotide-disulfide oxidoreductase family.</text>
</comment>
<evidence type="ECO:0000313" key="8">
    <source>
        <dbReference type="Proteomes" id="UP000002377"/>
    </source>
</evidence>
<dbReference type="KEGG" id="tjr:TherJR_1246"/>
<dbReference type="PANTHER" id="PTHR43429">
    <property type="entry name" value="PYRIDINE NUCLEOTIDE-DISULFIDE OXIDOREDUCTASE DOMAIN-CONTAINING"/>
    <property type="match status" value="1"/>
</dbReference>
<dbReference type="STRING" id="635013.TherJR_1246"/>
<name>D5XEN9_THEPJ</name>
<proteinExistence type="inferred from homology"/>
<dbReference type="SUPFAM" id="SSF55424">
    <property type="entry name" value="FAD/NAD-linked reductases, dimerisation (C-terminal) domain"/>
    <property type="match status" value="1"/>
</dbReference>
<reference evidence="7 8" key="1">
    <citation type="submission" date="2010-05" db="EMBL/GenBank/DDBJ databases">
        <title>Complete sequence of Thermincola sp. JR.</title>
        <authorList>
            <consortium name="US DOE Joint Genome Institute"/>
            <person name="Lucas S."/>
            <person name="Copeland A."/>
            <person name="Lapidus A."/>
            <person name="Cheng J.-F."/>
            <person name="Bruce D."/>
            <person name="Goodwin L."/>
            <person name="Pitluck S."/>
            <person name="Chertkov O."/>
            <person name="Detter J.C."/>
            <person name="Han C."/>
            <person name="Tapia R."/>
            <person name="Land M."/>
            <person name="Hauser L."/>
            <person name="Kyrpides N."/>
            <person name="Mikhailova N."/>
            <person name="Hazen T.C."/>
            <person name="Woyke T."/>
        </authorList>
    </citation>
    <scope>NUCLEOTIDE SEQUENCE [LARGE SCALE GENOMIC DNA]</scope>
    <source>
        <strain evidence="7 8">JR</strain>
    </source>
</reference>
<dbReference type="Proteomes" id="UP000002377">
    <property type="component" value="Chromosome"/>
</dbReference>
<dbReference type="RefSeq" id="WP_013120129.1">
    <property type="nucleotide sequence ID" value="NC_014152.1"/>
</dbReference>
<dbReference type="SUPFAM" id="SSF51905">
    <property type="entry name" value="FAD/NAD(P)-binding domain"/>
    <property type="match status" value="1"/>
</dbReference>
<comment type="cofactor">
    <cofactor evidence="1">
        <name>FAD</name>
        <dbReference type="ChEBI" id="CHEBI:57692"/>
    </cofactor>
</comment>
<dbReference type="InterPro" id="IPR004099">
    <property type="entry name" value="Pyr_nucl-diS_OxRdtase_dimer"/>
</dbReference>
<dbReference type="HOGENOM" id="CLU_003291_1_0_9"/>
<accession>D5XEN9</accession>
<evidence type="ECO:0000256" key="1">
    <source>
        <dbReference type="ARBA" id="ARBA00001974"/>
    </source>
</evidence>
<dbReference type="PRINTS" id="PR00411">
    <property type="entry name" value="PNDRDTASEI"/>
</dbReference>
<dbReference type="Pfam" id="PF02852">
    <property type="entry name" value="Pyr_redox_dim"/>
    <property type="match status" value="1"/>
</dbReference>
<dbReference type="InterPro" id="IPR016156">
    <property type="entry name" value="FAD/NAD-linked_Rdtase_dimer_sf"/>
</dbReference>
<dbReference type="OrthoDB" id="9807946at2"/>
<protein>
    <submittedName>
        <fullName evidence="7">FAD-dependent pyridine nucleotide-disulfide oxidoreductase</fullName>
    </submittedName>
</protein>
<keyword evidence="4" id="KW-0274">FAD</keyword>
<feature type="domain" description="Pyridine nucleotide-disulphide oxidoreductase dimerisation" evidence="5">
    <location>
        <begin position="332"/>
        <end position="427"/>
    </location>
</feature>
<keyword evidence="3" id="KW-0285">Flavoprotein</keyword>
<dbReference type="Gene3D" id="3.30.390.30">
    <property type="match status" value="1"/>
</dbReference>
<gene>
    <name evidence="7" type="ordered locus">TherJR_1246</name>
</gene>